<organism evidence="3 4">
    <name type="scientific">Orbilia ellipsospora</name>
    <dbReference type="NCBI Taxonomy" id="2528407"/>
    <lineage>
        <taxon>Eukaryota</taxon>
        <taxon>Fungi</taxon>
        <taxon>Dikarya</taxon>
        <taxon>Ascomycota</taxon>
        <taxon>Pezizomycotina</taxon>
        <taxon>Orbiliomycetes</taxon>
        <taxon>Orbiliales</taxon>
        <taxon>Orbiliaceae</taxon>
        <taxon>Orbilia</taxon>
    </lineage>
</organism>
<proteinExistence type="predicted"/>
<keyword evidence="2" id="KW-0732">Signal</keyword>
<dbReference type="AlphaFoldDB" id="A0AAV9WUV0"/>
<evidence type="ECO:0000313" key="3">
    <source>
        <dbReference type="EMBL" id="KAK6524287.1"/>
    </source>
</evidence>
<evidence type="ECO:0000256" key="1">
    <source>
        <dbReference type="SAM" id="MobiDB-lite"/>
    </source>
</evidence>
<evidence type="ECO:0000313" key="4">
    <source>
        <dbReference type="Proteomes" id="UP001365542"/>
    </source>
</evidence>
<dbReference type="EMBL" id="JAVHJO010000018">
    <property type="protein sequence ID" value="KAK6524287.1"/>
    <property type="molecule type" value="Genomic_DNA"/>
</dbReference>
<name>A0AAV9WUV0_9PEZI</name>
<reference evidence="3 4" key="1">
    <citation type="submission" date="2019-10" db="EMBL/GenBank/DDBJ databases">
        <authorList>
            <person name="Palmer J.M."/>
        </authorList>
    </citation>
    <scope>NUCLEOTIDE SEQUENCE [LARGE SCALE GENOMIC DNA]</scope>
    <source>
        <strain evidence="3 4">TWF694</strain>
    </source>
</reference>
<keyword evidence="4" id="KW-1185">Reference proteome</keyword>
<feature type="signal peptide" evidence="2">
    <location>
        <begin position="1"/>
        <end position="20"/>
    </location>
</feature>
<feature type="region of interest" description="Disordered" evidence="1">
    <location>
        <begin position="92"/>
        <end position="134"/>
    </location>
</feature>
<dbReference type="Proteomes" id="UP001365542">
    <property type="component" value="Unassembled WGS sequence"/>
</dbReference>
<comment type="caution">
    <text evidence="3">The sequence shown here is derived from an EMBL/GenBank/DDBJ whole genome shotgun (WGS) entry which is preliminary data.</text>
</comment>
<protein>
    <submittedName>
        <fullName evidence="3">Uncharacterized protein</fullName>
    </submittedName>
</protein>
<sequence>MMSVLRTLFTILYLSIFVSALPRAILERDQKPLSPKKFLSGENPNGITCQEDQLICGTICYDPTEAECDPIFETLTRFGPLIANKKKEVANKLAEERQKQKEKEEKKVKSVKQDEEGLEEKTVEVSSDSHDQDL</sequence>
<evidence type="ECO:0000256" key="2">
    <source>
        <dbReference type="SAM" id="SignalP"/>
    </source>
</evidence>
<gene>
    <name evidence="3" type="ORF">TWF694_005941</name>
</gene>
<accession>A0AAV9WUV0</accession>
<feature type="chain" id="PRO_5043373322" evidence="2">
    <location>
        <begin position="21"/>
        <end position="134"/>
    </location>
</feature>